<dbReference type="Pfam" id="PF13111">
    <property type="entry name" value="pPIWI_RE_X"/>
    <property type="match status" value="1"/>
</dbReference>
<accession>A0A3M2L6S9</accession>
<evidence type="ECO:0000259" key="4">
    <source>
        <dbReference type="Pfam" id="PF18157"/>
    </source>
</evidence>
<proteinExistence type="predicted"/>
<evidence type="ECO:0000259" key="3">
    <source>
        <dbReference type="Pfam" id="PF13111"/>
    </source>
</evidence>
<evidence type="ECO:0000259" key="2">
    <source>
        <dbReference type="Pfam" id="PF13032"/>
    </source>
</evidence>
<dbReference type="OrthoDB" id="3199411at2"/>
<dbReference type="Proteomes" id="UP000279275">
    <property type="component" value="Unassembled WGS sequence"/>
</dbReference>
<dbReference type="RefSeq" id="WP_122188080.1">
    <property type="nucleotide sequence ID" value="NZ_RFFH01000004.1"/>
</dbReference>
<dbReference type="InterPro" id="IPR024996">
    <property type="entry name" value="RNaseH_pPIWI_RE"/>
</dbReference>
<feature type="region of interest" description="Disordered" evidence="1">
    <location>
        <begin position="394"/>
        <end position="421"/>
    </location>
</feature>
<dbReference type="AlphaFoldDB" id="A0A3M2L6S9"/>
<feature type="compositionally biased region" description="Basic and acidic residues" evidence="1">
    <location>
        <begin position="994"/>
        <end position="1004"/>
    </location>
</feature>
<evidence type="ECO:0000313" key="6">
    <source>
        <dbReference type="Proteomes" id="UP000279275"/>
    </source>
</evidence>
<comment type="caution">
    <text evidence="5">The sequence shown here is derived from an EMBL/GenBank/DDBJ whole genome shotgun (WGS) entry which is preliminary data.</text>
</comment>
<reference evidence="5 6" key="1">
    <citation type="submission" date="2018-10" db="EMBL/GenBank/DDBJ databases">
        <title>Isolation from cow dung.</title>
        <authorList>
            <person name="Ling L."/>
        </authorList>
    </citation>
    <scope>NUCLEOTIDE SEQUENCE [LARGE SCALE GENOMIC DNA]</scope>
    <source>
        <strain evidence="5 6">NEAU-LL90</strain>
    </source>
</reference>
<evidence type="ECO:0000256" key="1">
    <source>
        <dbReference type="SAM" id="MobiDB-lite"/>
    </source>
</evidence>
<feature type="domain" description="Prokaryotic pPIWI-RE MID" evidence="4">
    <location>
        <begin position="509"/>
        <end position="646"/>
    </location>
</feature>
<dbReference type="InterPro" id="IPR040496">
    <property type="entry name" value="MID_pPIWI_RE"/>
</dbReference>
<feature type="region of interest" description="Disordered" evidence="1">
    <location>
        <begin position="728"/>
        <end position="747"/>
    </location>
</feature>
<dbReference type="EMBL" id="RFFH01000004">
    <property type="protein sequence ID" value="RMI32696.1"/>
    <property type="molecule type" value="Genomic_DNA"/>
</dbReference>
<feature type="domain" description="pPIWI-RE RNaseH" evidence="2">
    <location>
        <begin position="658"/>
        <end position="976"/>
    </location>
</feature>
<dbReference type="Pfam" id="PF13032">
    <property type="entry name" value="RNaseH_pPIWI_RE"/>
    <property type="match status" value="1"/>
</dbReference>
<name>A0A3M2L6S9_9NOCA</name>
<keyword evidence="6" id="KW-1185">Reference proteome</keyword>
<dbReference type="InterPro" id="IPR025085">
    <property type="entry name" value="pPIWI_RE_X"/>
</dbReference>
<feature type="domain" description="pPIWI-RE module N-terminal" evidence="3">
    <location>
        <begin position="12"/>
        <end position="430"/>
    </location>
</feature>
<gene>
    <name evidence="5" type="ORF">EBN03_12070</name>
</gene>
<protein>
    <submittedName>
        <fullName evidence="5">DUF3893 domain-containing protein</fullName>
    </submittedName>
</protein>
<dbReference type="Pfam" id="PF18157">
    <property type="entry name" value="MID_pPIWI_RE"/>
    <property type="match status" value="1"/>
</dbReference>
<evidence type="ECO:0000313" key="5">
    <source>
        <dbReference type="EMBL" id="RMI32696.1"/>
    </source>
</evidence>
<organism evidence="5 6">
    <name type="scientific">Nocardia stercoris</name>
    <dbReference type="NCBI Taxonomy" id="2483361"/>
    <lineage>
        <taxon>Bacteria</taxon>
        <taxon>Bacillati</taxon>
        <taxon>Actinomycetota</taxon>
        <taxon>Actinomycetes</taxon>
        <taxon>Mycobacteriales</taxon>
        <taxon>Nocardiaceae</taxon>
        <taxon>Nocardia</taxon>
    </lineage>
</organism>
<sequence>MGFTYKTVTRAAYHLAPHSAPWTIEYRALQFPEQARESLLGLCNYGRHQGDDLYRTVPTYRLDGVLQSLAPDLVVCARPKDTAVSEKDFWLYSPAGLPDPLPGPTMNRLLSAWLRTLGPASAVGTPGYRDLWAKTLTELDASPLLWQDDTVDLLGCPLTTGGTAAPAARQFQLATDALARRIMALEPYDFGTGVLRFRAIPRGARQKGAELMSQPHSHQIKGRTWWFSITINITLHTVPLDPTPRLHIHTGVRRWATHPRTDTGRVYLPYRRATTVYLRPTIPWLPGAPASERYAVAKLAYDQRRSAVDWAENGPAGILRNLALRQAFPDPEALLRAPEAWLGDGPGVRAAIVHSNHMGAHEIGPGLMSHQRSQIIEWAEQALPAELVRAQPLARSTAGTSKPANARAAVEGAAKKTEEERAAYERRSALGAAARINAGDHHSPMDGPAVVEFRLLWQTSTVREAAITALSDILGLDGDGEALLPELGQRHGTCTDYDGAAPGNAVVRQWHTPELTVVLRCIPLSGGLADKLHINKRNCSGTTALGDAINTRRHELVRYLTDDGARSATPTLALVEIAHRSTFVPANTDPKFAVRLGCADAGVLTQFVAVPSNAKGIKNAKNVDHRVRSSWLDGLRQLGVRVLPEHTLHGDLPENLRYAAVWMVKRRKDGPTRLPLHMPVAVRVTPMPHGNGRAQIEGWDDDAKEWIPYPRFLLGLVRKAEISNIDREPGTAADVESTAADPSTEPAKKRITRAAWRKNMEQQRQEAASFLQRMIYSLRSQPTILITHSQNSRQHWPWLQDSKVVMDLIKTGHAPASGLHHNLRLVRIRGSAGRETPQWWGVAGEPDGINGLPAGLWTQSGRSGTEQRIFYSTTEKASQFKASAVSADRLAPRELTRGKNAGNLTIDADKPAWNPSLVEIAILGCHRAGDSDDHSDKPEAIALAVHQLRQAPDYLDALSLPLPLHLAGLAQEYVLPTITDDDPAAEDDRVEYIETADDGSRDLDPDLADAPGLEQEPEPYEQILLFV</sequence>
<feature type="region of interest" description="Disordered" evidence="1">
    <location>
        <begin position="994"/>
        <end position="1019"/>
    </location>
</feature>